<name>A0AA44VS13_9VIBR</name>
<dbReference type="PANTHER" id="PTHR36121:SF1">
    <property type="entry name" value="PROTEIN SXY"/>
    <property type="match status" value="1"/>
</dbReference>
<dbReference type="InterPro" id="IPR007076">
    <property type="entry name" value="TfoX_N"/>
</dbReference>
<evidence type="ECO:0000313" key="3">
    <source>
        <dbReference type="EMBL" id="PME27152.1"/>
    </source>
</evidence>
<evidence type="ECO:0000259" key="1">
    <source>
        <dbReference type="Pfam" id="PF04993"/>
    </source>
</evidence>
<protein>
    <recommendedName>
        <fullName evidence="5">TfoX/Sxy family DNA transformation protein</fullName>
    </recommendedName>
</protein>
<dbReference type="Gene3D" id="1.10.150.20">
    <property type="entry name" value="5' to 3' exonuclease, C-terminal subdomain"/>
    <property type="match status" value="1"/>
</dbReference>
<dbReference type="AlphaFoldDB" id="A0AA44VS13"/>
<accession>A0AA44VS13</accession>
<organism evidence="3 4">
    <name type="scientific">Vibrio lentus</name>
    <dbReference type="NCBI Taxonomy" id="136468"/>
    <lineage>
        <taxon>Bacteria</taxon>
        <taxon>Pseudomonadati</taxon>
        <taxon>Pseudomonadota</taxon>
        <taxon>Gammaproteobacteria</taxon>
        <taxon>Vibrionales</taxon>
        <taxon>Vibrionaceae</taxon>
        <taxon>Vibrio</taxon>
    </lineage>
</organism>
<dbReference type="EMBL" id="MCSB01000024">
    <property type="protein sequence ID" value="PME27152.1"/>
    <property type="molecule type" value="Genomic_DNA"/>
</dbReference>
<comment type="caution">
    <text evidence="3">The sequence shown here is derived from an EMBL/GenBank/DDBJ whole genome shotgun (WGS) entry which is preliminary data.</text>
</comment>
<gene>
    <name evidence="3" type="ORF">BCV38_08905</name>
</gene>
<dbReference type="PANTHER" id="PTHR36121">
    <property type="entry name" value="PROTEIN SXY"/>
    <property type="match status" value="1"/>
</dbReference>
<reference evidence="3 4" key="1">
    <citation type="journal article" date="2018" name="Nature">
        <title>A major lineage of non-tailed dsDNA viruses as unrecognized killers of marine bacteria.</title>
        <authorList>
            <person name="Kauffman K.M."/>
            <person name="Hussain F.A."/>
            <person name="Yang J."/>
            <person name="Arevalo P."/>
            <person name="Brown J.M."/>
            <person name="Chang W.K."/>
            <person name="VanInsberghe D."/>
            <person name="Elsherbini J."/>
            <person name="Sharma R.S."/>
            <person name="Cutler M.B."/>
            <person name="Kelly L."/>
            <person name="Polz M.F."/>
        </authorList>
    </citation>
    <scope>NUCLEOTIDE SEQUENCE [LARGE SCALE GENOMIC DNA]</scope>
    <source>
        <strain evidence="3 4">10N.286.55.E1</strain>
    </source>
</reference>
<feature type="domain" description="TfoX C-terminal" evidence="2">
    <location>
        <begin position="112"/>
        <end position="188"/>
    </location>
</feature>
<dbReference type="Pfam" id="PF04994">
    <property type="entry name" value="TfoX_C"/>
    <property type="match status" value="1"/>
</dbReference>
<sequence>MNKEFLNQCLNLLKRVGEAKYITLFGSYGVFINGNLIGKVIHDDFYVKADEELISFFLHRGISPYCYYKCNGHVVTNYYPVDVDDTKYFFELIHKVMISCESEKLVLSKKVTRFKDLQNLRLSTEKLLLKAGINDVDKLRLVGSVSACLAINQVHNIEINEQFLLSIEGAIRGVHWSTFSQGIRSELWLEYVDARSCIDVVLRCSDCVE</sequence>
<keyword evidence="4" id="KW-1185">Reference proteome</keyword>
<dbReference type="InterPro" id="IPR047525">
    <property type="entry name" value="TfoX-like"/>
</dbReference>
<evidence type="ECO:0008006" key="5">
    <source>
        <dbReference type="Google" id="ProtNLM"/>
    </source>
</evidence>
<dbReference type="RefSeq" id="WP_102296487.1">
    <property type="nucleotide sequence ID" value="NZ_JAAHTI010000001.1"/>
</dbReference>
<dbReference type="InterPro" id="IPR007077">
    <property type="entry name" value="TfoX_C"/>
</dbReference>
<feature type="domain" description="TfoX N-terminal" evidence="1">
    <location>
        <begin position="12"/>
        <end position="82"/>
    </location>
</feature>
<evidence type="ECO:0000259" key="2">
    <source>
        <dbReference type="Pfam" id="PF04994"/>
    </source>
</evidence>
<dbReference type="SUPFAM" id="SSF159894">
    <property type="entry name" value="YgaC/TfoX-N like"/>
    <property type="match status" value="1"/>
</dbReference>
<dbReference type="Gene3D" id="3.30.1460.30">
    <property type="entry name" value="YgaC/TfoX-N like chaperone"/>
    <property type="match status" value="1"/>
</dbReference>
<dbReference type="Pfam" id="PF04993">
    <property type="entry name" value="TfoX_N"/>
    <property type="match status" value="1"/>
</dbReference>
<proteinExistence type="predicted"/>
<dbReference type="Proteomes" id="UP000239763">
    <property type="component" value="Unassembled WGS sequence"/>
</dbReference>
<evidence type="ECO:0000313" key="4">
    <source>
        <dbReference type="Proteomes" id="UP000239763"/>
    </source>
</evidence>